<evidence type="ECO:0000256" key="3">
    <source>
        <dbReference type="ARBA" id="ARBA00022737"/>
    </source>
</evidence>
<dbReference type="InterPro" id="IPR050952">
    <property type="entry name" value="TRIM-NHL_E3_ligases"/>
</dbReference>
<proteinExistence type="predicted"/>
<keyword evidence="5" id="KW-0862">Zinc</keyword>
<feature type="domain" description="B box-type" evidence="10">
    <location>
        <begin position="156"/>
        <end position="197"/>
    </location>
</feature>
<dbReference type="CDD" id="cd05819">
    <property type="entry name" value="NHL"/>
    <property type="match status" value="1"/>
</dbReference>
<feature type="repeat" description="NHL" evidence="7">
    <location>
        <begin position="490"/>
        <end position="525"/>
    </location>
</feature>
<accession>A0AAD9N3P5</accession>
<evidence type="ECO:0000313" key="12">
    <source>
        <dbReference type="Proteomes" id="UP001208570"/>
    </source>
</evidence>
<dbReference type="PANTHER" id="PTHR24104:SF25">
    <property type="entry name" value="PROTEIN LIN-41"/>
    <property type="match status" value="1"/>
</dbReference>
<dbReference type="PROSITE" id="PS50119">
    <property type="entry name" value="ZF_BBOX"/>
    <property type="match status" value="2"/>
</dbReference>
<dbReference type="GO" id="GO:0061630">
    <property type="term" value="F:ubiquitin protein ligase activity"/>
    <property type="evidence" value="ECO:0007669"/>
    <property type="project" value="TreeGrafter"/>
</dbReference>
<sequence length="678" mass="75906">MSKGQEAMDQCNTHCYCLICANNIDVPKMLDCQHTFCKTCIQMYYEGSDTTQQYRGQETSIPCPICRGMTKIPADGIAGLMDGSAGIRNNEGKVSAMGAKTRQCDVCLFKSKATIQEAAYYCSKCTVNLCDLCNAGHSQQLLFKSHQVIHLANKDAPNLLCRTHDSLQSKYFCLDCKVPVCTACILLHHCSHHVVDLRSALSLHRDNLRTLLNQLGPTLDKMEYKIKKLHGASSTHSVEKNGHPDSPGNHSPSMCSLSVDISNHSPSRYLLPKSQSSNSMTTLRNVYLNVENIRKVFDLSTATLEASQSRNLLYVYEDLVARIQTILDFDIIQIENTREKILAKRGIGDQLQSTPPSSAASTCSLVDQVNSDEILLEDNCTEPEPSLLIKPNLIWKLEKQRSDVGELYNPCDVDFLRDGSLIVAEYDMINDKNNRLKLFDQQGHARDVLAQGKIRPLGLAVTQDGNIVVTDCKDKRLKLYSSTGQLISEMGKGQFGWPYGVAVNSRHQIIVSDAFNDNISIYQTDGKRVKQFGSSGANSTQFKNPYHVAVDSRDNIMVSDSGNNCIKVFDPFGRFMFWTSEIRKKPSVDYGEMRKSKRKKLKGPRGICIDHKGNILVADEYSRVCMFDECGNFLRNILTDEDGVKYPEAICCSREGHIAVTEWNPNNMLAIKLFNMYE</sequence>
<organism evidence="11 12">
    <name type="scientific">Paralvinella palmiformis</name>
    <dbReference type="NCBI Taxonomy" id="53620"/>
    <lineage>
        <taxon>Eukaryota</taxon>
        <taxon>Metazoa</taxon>
        <taxon>Spiralia</taxon>
        <taxon>Lophotrochozoa</taxon>
        <taxon>Annelida</taxon>
        <taxon>Polychaeta</taxon>
        <taxon>Sedentaria</taxon>
        <taxon>Canalipalpata</taxon>
        <taxon>Terebellida</taxon>
        <taxon>Terebelliformia</taxon>
        <taxon>Alvinellidae</taxon>
        <taxon>Paralvinella</taxon>
    </lineage>
</organism>
<dbReference type="Pfam" id="PF13445">
    <property type="entry name" value="zf-RING_UBOX"/>
    <property type="match status" value="1"/>
</dbReference>
<keyword evidence="2" id="KW-0479">Metal-binding</keyword>
<evidence type="ECO:0000313" key="11">
    <source>
        <dbReference type="EMBL" id="KAK2154283.1"/>
    </source>
</evidence>
<dbReference type="Gene3D" id="2.120.10.30">
    <property type="entry name" value="TolB, C-terminal domain"/>
    <property type="match status" value="2"/>
</dbReference>
<dbReference type="GO" id="GO:0043161">
    <property type="term" value="P:proteasome-mediated ubiquitin-dependent protein catabolic process"/>
    <property type="evidence" value="ECO:0007669"/>
    <property type="project" value="TreeGrafter"/>
</dbReference>
<dbReference type="SUPFAM" id="SSF57850">
    <property type="entry name" value="RING/U-box"/>
    <property type="match status" value="1"/>
</dbReference>
<dbReference type="PANTHER" id="PTHR24104">
    <property type="entry name" value="E3 UBIQUITIN-PROTEIN LIGASE NHLRC1-RELATED"/>
    <property type="match status" value="1"/>
</dbReference>
<dbReference type="SMART" id="SM00184">
    <property type="entry name" value="RING"/>
    <property type="match status" value="1"/>
</dbReference>
<dbReference type="PROSITE" id="PS00518">
    <property type="entry name" value="ZF_RING_1"/>
    <property type="match status" value="1"/>
</dbReference>
<dbReference type="AlphaFoldDB" id="A0AAD9N3P5"/>
<dbReference type="GO" id="GO:0008270">
    <property type="term" value="F:zinc ion binding"/>
    <property type="evidence" value="ECO:0007669"/>
    <property type="project" value="UniProtKB-KW"/>
</dbReference>
<dbReference type="GO" id="GO:0000209">
    <property type="term" value="P:protein polyubiquitination"/>
    <property type="evidence" value="ECO:0007669"/>
    <property type="project" value="TreeGrafter"/>
</dbReference>
<dbReference type="SMART" id="SM00336">
    <property type="entry name" value="BBOX"/>
    <property type="match status" value="2"/>
</dbReference>
<feature type="repeat" description="NHL" evidence="7">
    <location>
        <begin position="455"/>
        <end position="483"/>
    </location>
</feature>
<gene>
    <name evidence="11" type="ORF">LSH36_272g05064</name>
</gene>
<dbReference type="InterPro" id="IPR027370">
    <property type="entry name" value="Znf-RING_euk"/>
</dbReference>
<dbReference type="Gene3D" id="4.10.830.40">
    <property type="match status" value="1"/>
</dbReference>
<dbReference type="PROSITE" id="PS51125">
    <property type="entry name" value="NHL"/>
    <property type="match status" value="3"/>
</dbReference>
<dbReference type="EMBL" id="JAODUP010000272">
    <property type="protein sequence ID" value="KAK2154283.1"/>
    <property type="molecule type" value="Genomic_DNA"/>
</dbReference>
<dbReference type="InterPro" id="IPR017907">
    <property type="entry name" value="Znf_RING_CS"/>
</dbReference>
<dbReference type="Proteomes" id="UP001208570">
    <property type="component" value="Unassembled WGS sequence"/>
</dbReference>
<feature type="domain" description="RING-type" evidence="9">
    <location>
        <begin position="17"/>
        <end position="67"/>
    </location>
</feature>
<evidence type="ECO:0000256" key="1">
    <source>
        <dbReference type="ARBA" id="ARBA00022553"/>
    </source>
</evidence>
<feature type="domain" description="B box-type" evidence="10">
    <location>
        <begin position="102"/>
        <end position="151"/>
    </location>
</feature>
<dbReference type="Pfam" id="PF00643">
    <property type="entry name" value="zf-B_box"/>
    <property type="match status" value="1"/>
</dbReference>
<evidence type="ECO:0000256" key="8">
    <source>
        <dbReference type="SAM" id="MobiDB-lite"/>
    </source>
</evidence>
<reference evidence="11" key="1">
    <citation type="journal article" date="2023" name="Mol. Biol. Evol.">
        <title>Third-Generation Sequencing Reveals the Adaptive Role of the Epigenome in Three Deep-Sea Polychaetes.</title>
        <authorList>
            <person name="Perez M."/>
            <person name="Aroh O."/>
            <person name="Sun Y."/>
            <person name="Lan Y."/>
            <person name="Juniper S.K."/>
            <person name="Young C.R."/>
            <person name="Angers B."/>
            <person name="Qian P.Y."/>
        </authorList>
    </citation>
    <scope>NUCLEOTIDE SEQUENCE</scope>
    <source>
        <strain evidence="11">P08H-3</strain>
    </source>
</reference>
<dbReference type="InterPro" id="IPR001841">
    <property type="entry name" value="Znf_RING"/>
</dbReference>
<dbReference type="Gene3D" id="3.30.160.60">
    <property type="entry name" value="Classic Zinc Finger"/>
    <property type="match status" value="1"/>
</dbReference>
<evidence type="ECO:0000256" key="7">
    <source>
        <dbReference type="PROSITE-ProRule" id="PRU00504"/>
    </source>
</evidence>
<dbReference type="InterPro" id="IPR013083">
    <property type="entry name" value="Znf_RING/FYVE/PHD"/>
</dbReference>
<dbReference type="InterPro" id="IPR011042">
    <property type="entry name" value="6-blade_b-propeller_TolB-like"/>
</dbReference>
<protein>
    <submittedName>
        <fullName evidence="11">Uncharacterized protein</fullName>
    </submittedName>
</protein>
<evidence type="ECO:0000256" key="5">
    <source>
        <dbReference type="ARBA" id="ARBA00022833"/>
    </source>
</evidence>
<dbReference type="SUPFAM" id="SSF101898">
    <property type="entry name" value="NHL repeat"/>
    <property type="match status" value="1"/>
</dbReference>
<keyword evidence="12" id="KW-1185">Reference proteome</keyword>
<evidence type="ECO:0000259" key="9">
    <source>
        <dbReference type="PROSITE" id="PS50089"/>
    </source>
</evidence>
<dbReference type="CDD" id="cd19756">
    <property type="entry name" value="Bbox2"/>
    <property type="match status" value="1"/>
</dbReference>
<dbReference type="InterPro" id="IPR001258">
    <property type="entry name" value="NHL_repeat"/>
</dbReference>
<keyword evidence="3" id="KW-0677">Repeat</keyword>
<feature type="repeat" description="NHL" evidence="7">
    <location>
        <begin position="529"/>
        <end position="572"/>
    </location>
</feature>
<dbReference type="PROSITE" id="PS50089">
    <property type="entry name" value="ZF_RING_2"/>
    <property type="match status" value="1"/>
</dbReference>
<evidence type="ECO:0000259" key="10">
    <source>
        <dbReference type="PROSITE" id="PS50119"/>
    </source>
</evidence>
<dbReference type="SUPFAM" id="SSF57845">
    <property type="entry name" value="B-box zinc-binding domain"/>
    <property type="match status" value="1"/>
</dbReference>
<comment type="caution">
    <text evidence="11">The sequence shown here is derived from an EMBL/GenBank/DDBJ whole genome shotgun (WGS) entry which is preliminary data.</text>
</comment>
<dbReference type="InterPro" id="IPR000315">
    <property type="entry name" value="Znf_B-box"/>
</dbReference>
<evidence type="ECO:0000256" key="4">
    <source>
        <dbReference type="ARBA" id="ARBA00022771"/>
    </source>
</evidence>
<dbReference type="Pfam" id="PF01436">
    <property type="entry name" value="NHL"/>
    <property type="match status" value="1"/>
</dbReference>
<keyword evidence="1" id="KW-0597">Phosphoprotein</keyword>
<keyword evidence="4 6" id="KW-0863">Zinc-finger</keyword>
<dbReference type="Gene3D" id="3.30.40.10">
    <property type="entry name" value="Zinc/RING finger domain, C3HC4 (zinc finger)"/>
    <property type="match status" value="1"/>
</dbReference>
<feature type="region of interest" description="Disordered" evidence="8">
    <location>
        <begin position="232"/>
        <end position="255"/>
    </location>
</feature>
<evidence type="ECO:0000256" key="2">
    <source>
        <dbReference type="ARBA" id="ARBA00022723"/>
    </source>
</evidence>
<evidence type="ECO:0000256" key="6">
    <source>
        <dbReference type="PROSITE-ProRule" id="PRU00024"/>
    </source>
</evidence>
<name>A0AAD9N3P5_9ANNE</name>